<dbReference type="GO" id="GO:0006814">
    <property type="term" value="P:sodium ion transport"/>
    <property type="evidence" value="ECO:0007669"/>
    <property type="project" value="UniProtKB-KW"/>
</dbReference>
<evidence type="ECO:0000256" key="14">
    <source>
        <dbReference type="SAM" id="Phobius"/>
    </source>
</evidence>
<keyword evidence="16" id="KW-1185">Reference proteome</keyword>
<comment type="caution">
    <text evidence="15">The sequence shown here is derived from an EMBL/GenBank/DDBJ whole genome shotgun (WGS) entry which is preliminary data.</text>
</comment>
<reference evidence="15 16" key="1">
    <citation type="submission" date="2019-08" db="EMBL/GenBank/DDBJ databases">
        <title>In-depth cultivation of the pig gut microbiome towards novel bacterial diversity and tailored functional studies.</title>
        <authorList>
            <person name="Wylensek D."/>
            <person name="Hitch T.C.A."/>
            <person name="Clavel T."/>
        </authorList>
    </citation>
    <scope>NUCLEOTIDE SEQUENCE [LARGE SCALE GENOMIC DNA]</scope>
    <source>
        <strain evidence="15 16">BBE-744-WT-12</strain>
    </source>
</reference>
<sequence length="769" mass="86461">MSLIQCLIVIVPLCLVSGMALYSRRFIRGVADFLVAGRVAGRYVLSVAGMIDGLSVFTLVAMCEANYQTGFAMSYWNNILLPLGIFLGLTGYLNYRFRETCAMSMGQFLEMRYSRSLRIFATCVRCFAEMLTNCIGPAVAARFFIYLLGLPMEFQLFGHTVSTFVMLLILCLSLAVGVILAGGRLALIITDCFQGLMSYPIFVIIAVFVFTNFSWFHEIAPVMGDRIAGESFLNPYDIYNLRDFNMFALFVLVFGRFFDGVWLGNDTSGAARTPHEQKMAGILGRWRAGYSTTMSLLLVISVITLLNHAKFSSEAHQIRTELVNRVAEEIVPSQETRVELARRIGELPPPIHRIGEEEPLSRRRNLDTAYLTTVSEVLHASPGVSEENGNQQFQNFRSMYNQMMLPVTLKTMLPPTLLALFLLLGILLMLSTDDSLMFNSASALIQDLVVPLCKKPLPPETHVKLLKLMTIVVTLVFFWGSIYLSQLDFLNLFITITISIWGAGAGGVVTFGLYSRRGTTAGAYASILVGGLVSGGGILVQRNWADTVYPTLSGWGMIPMLDHALTVVSSPLNPWVVWEMNPLKFPINSMEISFLAMLLAIAAYWLVSLLTFRQPFNLDRMLHRGIYNLNPEKMDVKPRFSWHGVFQFLVSITPDYTFGDKVITWFVFGYFLIYKFLIMFVAVVVVNLFYPLPDQWWSIYFLINSLIDPCIVGIITTVWFMIGGIKDLRRLFCDLAVRRRNPLDNGMVANNVSLSDIAEFESLEQKKQS</sequence>
<evidence type="ECO:0000256" key="13">
    <source>
        <dbReference type="RuleBase" id="RU362091"/>
    </source>
</evidence>
<feature type="transmembrane region" description="Helical" evidence="14">
    <location>
        <begin position="288"/>
        <end position="309"/>
    </location>
</feature>
<evidence type="ECO:0000256" key="2">
    <source>
        <dbReference type="ARBA" id="ARBA00006434"/>
    </source>
</evidence>
<protein>
    <submittedName>
        <fullName evidence="15">Sodium:panthothenate symporter</fullName>
    </submittedName>
</protein>
<dbReference type="GO" id="GO:0015293">
    <property type="term" value="F:symporter activity"/>
    <property type="evidence" value="ECO:0007669"/>
    <property type="project" value="UniProtKB-KW"/>
</dbReference>
<evidence type="ECO:0000313" key="16">
    <source>
        <dbReference type="Proteomes" id="UP000435649"/>
    </source>
</evidence>
<evidence type="ECO:0000256" key="11">
    <source>
        <dbReference type="ARBA" id="ARBA00023201"/>
    </source>
</evidence>
<dbReference type="RefSeq" id="WP_154418756.1">
    <property type="nucleotide sequence ID" value="NZ_VUNS01000012.1"/>
</dbReference>
<dbReference type="AlphaFoldDB" id="A0A844G527"/>
<gene>
    <name evidence="15" type="ORF">FYJ85_11745</name>
</gene>
<evidence type="ECO:0000256" key="4">
    <source>
        <dbReference type="ARBA" id="ARBA00022475"/>
    </source>
</evidence>
<keyword evidence="3" id="KW-0813">Transport</keyword>
<feature type="transmembrane region" description="Helical" evidence="14">
    <location>
        <begin position="521"/>
        <end position="540"/>
    </location>
</feature>
<evidence type="ECO:0000256" key="7">
    <source>
        <dbReference type="ARBA" id="ARBA00022989"/>
    </source>
</evidence>
<comment type="subcellular location">
    <subcellularLocation>
        <location evidence="1">Cell membrane</location>
        <topology evidence="1">Multi-pass membrane protein</topology>
    </subcellularLocation>
</comment>
<dbReference type="GO" id="GO:0046942">
    <property type="term" value="P:carboxylic acid transport"/>
    <property type="evidence" value="ECO:0007669"/>
    <property type="project" value="UniProtKB-ARBA"/>
</dbReference>
<proteinExistence type="inferred from homology"/>
<evidence type="ECO:0000313" key="15">
    <source>
        <dbReference type="EMBL" id="MST97711.1"/>
    </source>
</evidence>
<dbReference type="GO" id="GO:0005886">
    <property type="term" value="C:plasma membrane"/>
    <property type="evidence" value="ECO:0007669"/>
    <property type="project" value="UniProtKB-SubCell"/>
</dbReference>
<accession>A0A844G527</accession>
<evidence type="ECO:0000256" key="9">
    <source>
        <dbReference type="ARBA" id="ARBA00023065"/>
    </source>
</evidence>
<dbReference type="InterPro" id="IPR001734">
    <property type="entry name" value="Na/solute_symporter"/>
</dbReference>
<feature type="transmembrane region" description="Helical" evidence="14">
    <location>
        <begin position="116"/>
        <end position="144"/>
    </location>
</feature>
<feature type="transmembrane region" description="Helical" evidence="14">
    <location>
        <begin position="6"/>
        <end position="22"/>
    </location>
</feature>
<feature type="transmembrane region" description="Helical" evidence="14">
    <location>
        <begin position="164"/>
        <end position="187"/>
    </location>
</feature>
<feature type="transmembrane region" description="Helical" evidence="14">
    <location>
        <begin position="696"/>
        <end position="722"/>
    </location>
</feature>
<keyword evidence="11" id="KW-0739">Sodium transport</keyword>
<dbReference type="Proteomes" id="UP000435649">
    <property type="component" value="Unassembled WGS sequence"/>
</dbReference>
<dbReference type="PANTHER" id="PTHR48086">
    <property type="entry name" value="SODIUM/PROLINE SYMPORTER-RELATED"/>
    <property type="match status" value="1"/>
</dbReference>
<evidence type="ECO:0000256" key="10">
    <source>
        <dbReference type="ARBA" id="ARBA00023136"/>
    </source>
</evidence>
<feature type="transmembrane region" description="Helical" evidence="14">
    <location>
        <begin position="43"/>
        <end position="62"/>
    </location>
</feature>
<dbReference type="PROSITE" id="PS00457">
    <property type="entry name" value="NA_SOLUT_SYMP_2"/>
    <property type="match status" value="1"/>
</dbReference>
<dbReference type="Gene3D" id="1.20.1730.10">
    <property type="entry name" value="Sodium/glucose cotransporter"/>
    <property type="match status" value="1"/>
</dbReference>
<evidence type="ECO:0000256" key="1">
    <source>
        <dbReference type="ARBA" id="ARBA00004651"/>
    </source>
</evidence>
<evidence type="ECO:0000256" key="8">
    <source>
        <dbReference type="ARBA" id="ARBA00023053"/>
    </source>
</evidence>
<feature type="transmembrane region" description="Helical" evidence="14">
    <location>
        <begin position="74"/>
        <end position="95"/>
    </location>
</feature>
<name>A0A844G527_9BACT</name>
<keyword evidence="8" id="KW-0915">Sodium</keyword>
<evidence type="ECO:0000256" key="6">
    <source>
        <dbReference type="ARBA" id="ARBA00022847"/>
    </source>
</evidence>
<keyword evidence="6" id="KW-0769">Symport</keyword>
<organism evidence="15 16">
    <name type="scientific">Victivallis lenta</name>
    <dbReference type="NCBI Taxonomy" id="2606640"/>
    <lineage>
        <taxon>Bacteria</taxon>
        <taxon>Pseudomonadati</taxon>
        <taxon>Lentisphaerota</taxon>
        <taxon>Lentisphaeria</taxon>
        <taxon>Victivallales</taxon>
        <taxon>Victivallaceae</taxon>
        <taxon>Victivallis</taxon>
    </lineage>
</organism>
<dbReference type="InterPro" id="IPR050277">
    <property type="entry name" value="Sodium:Solute_Symporter"/>
</dbReference>
<evidence type="ECO:0000256" key="12">
    <source>
        <dbReference type="ARBA" id="ARBA00033708"/>
    </source>
</evidence>
<feature type="transmembrane region" description="Helical" evidence="14">
    <location>
        <begin position="490"/>
        <end position="514"/>
    </location>
</feature>
<comment type="similarity">
    <text evidence="2 13">Belongs to the sodium:solute symporter (SSF) (TC 2.A.21) family.</text>
</comment>
<dbReference type="InterPro" id="IPR018212">
    <property type="entry name" value="Na/solute_symporter_CS"/>
</dbReference>
<evidence type="ECO:0000256" key="3">
    <source>
        <dbReference type="ARBA" id="ARBA00022448"/>
    </source>
</evidence>
<dbReference type="Pfam" id="PF00474">
    <property type="entry name" value="SSF"/>
    <property type="match status" value="1"/>
</dbReference>
<keyword evidence="7 14" id="KW-1133">Transmembrane helix</keyword>
<evidence type="ECO:0000256" key="5">
    <source>
        <dbReference type="ARBA" id="ARBA00022692"/>
    </source>
</evidence>
<comment type="catalytic activity">
    <reaction evidence="12">
        <text>L-proline(in) + Na(+)(in) = L-proline(out) + Na(+)(out)</text>
        <dbReference type="Rhea" id="RHEA:28967"/>
        <dbReference type="ChEBI" id="CHEBI:29101"/>
        <dbReference type="ChEBI" id="CHEBI:60039"/>
    </reaction>
</comment>
<keyword evidence="9" id="KW-0406">Ion transport</keyword>
<dbReference type="PROSITE" id="PS50283">
    <property type="entry name" value="NA_SOLUT_SYMP_3"/>
    <property type="match status" value="1"/>
</dbReference>
<keyword evidence="4" id="KW-1003">Cell membrane</keyword>
<dbReference type="EMBL" id="VUNS01000012">
    <property type="protein sequence ID" value="MST97711.1"/>
    <property type="molecule type" value="Genomic_DNA"/>
</dbReference>
<feature type="transmembrane region" description="Helical" evidence="14">
    <location>
        <begin position="662"/>
        <end position="690"/>
    </location>
</feature>
<keyword evidence="5 14" id="KW-0812">Transmembrane</keyword>
<keyword evidence="10 14" id="KW-0472">Membrane</keyword>
<feature type="transmembrane region" description="Helical" evidence="14">
    <location>
        <begin position="407"/>
        <end position="430"/>
    </location>
</feature>
<feature type="transmembrane region" description="Helical" evidence="14">
    <location>
        <begin position="465"/>
        <end position="484"/>
    </location>
</feature>
<dbReference type="InterPro" id="IPR038377">
    <property type="entry name" value="Na/Glc_symporter_sf"/>
</dbReference>
<feature type="transmembrane region" description="Helical" evidence="14">
    <location>
        <begin position="592"/>
        <end position="612"/>
    </location>
</feature>
<dbReference type="PANTHER" id="PTHR48086:SF3">
    <property type="entry name" value="SODIUM_PROLINE SYMPORTER"/>
    <property type="match status" value="1"/>
</dbReference>
<feature type="transmembrane region" description="Helical" evidence="14">
    <location>
        <begin position="199"/>
        <end position="216"/>
    </location>
</feature>